<dbReference type="EMBL" id="CP011805">
    <property type="protein sequence ID" value="AKM07729.1"/>
    <property type="molecule type" value="Genomic_DNA"/>
</dbReference>
<dbReference type="STRING" id="543877.AM2010_1662"/>
<evidence type="ECO:0000313" key="3">
    <source>
        <dbReference type="Proteomes" id="UP000037643"/>
    </source>
</evidence>
<gene>
    <name evidence="2" type="ORF">AM2010_1662</name>
</gene>
<dbReference type="RefSeq" id="WP_047806693.1">
    <property type="nucleotide sequence ID" value="NZ_CP011805.1"/>
</dbReference>
<sequence>MVDRDTIMKALTALNETENARHRTGVEAVSAGIDKIMAPDVEGWRNGVHVPDRASEREVEKKAFGALVDYNREVERTIIEPPFAATGWTIRGTFDGQAVSAPGSSQFEFNDEGRVQRYWMNFNPEDFFYRKG</sequence>
<evidence type="ECO:0000313" key="2">
    <source>
        <dbReference type="EMBL" id="AKM07729.1"/>
    </source>
</evidence>
<dbReference type="AlphaFoldDB" id="A0A0G3XAV2"/>
<dbReference type="Pfam" id="PF12680">
    <property type="entry name" value="SnoaL_2"/>
    <property type="match status" value="1"/>
</dbReference>
<feature type="domain" description="SnoaL-like" evidence="1">
    <location>
        <begin position="31"/>
        <end position="117"/>
    </location>
</feature>
<reference evidence="2 3" key="1">
    <citation type="submission" date="2015-06" db="EMBL/GenBank/DDBJ databases">
        <authorList>
            <person name="Kim K.M."/>
        </authorList>
    </citation>
    <scope>NUCLEOTIDE SEQUENCE [LARGE SCALE GENOMIC DNA]</scope>
    <source>
        <strain evidence="2 3">KCTC 22370</strain>
    </source>
</reference>
<dbReference type="Proteomes" id="UP000037643">
    <property type="component" value="Chromosome"/>
</dbReference>
<accession>A0A0G3XAV2</accession>
<dbReference type="InterPro" id="IPR037401">
    <property type="entry name" value="SnoaL-like"/>
</dbReference>
<dbReference type="KEGG" id="amx:AM2010_1662"/>
<keyword evidence="3" id="KW-1185">Reference proteome</keyword>
<dbReference type="SUPFAM" id="SSF54427">
    <property type="entry name" value="NTF2-like"/>
    <property type="match status" value="1"/>
</dbReference>
<protein>
    <recommendedName>
        <fullName evidence="1">SnoaL-like domain-containing protein</fullName>
    </recommendedName>
</protein>
<name>A0A0G3XAV2_9SPHN</name>
<organism evidence="2 3">
    <name type="scientific">Pelagerythrobacter marensis</name>
    <dbReference type="NCBI Taxonomy" id="543877"/>
    <lineage>
        <taxon>Bacteria</taxon>
        <taxon>Pseudomonadati</taxon>
        <taxon>Pseudomonadota</taxon>
        <taxon>Alphaproteobacteria</taxon>
        <taxon>Sphingomonadales</taxon>
        <taxon>Erythrobacteraceae</taxon>
        <taxon>Pelagerythrobacter</taxon>
    </lineage>
</organism>
<evidence type="ECO:0000259" key="1">
    <source>
        <dbReference type="Pfam" id="PF12680"/>
    </source>
</evidence>
<dbReference type="Gene3D" id="3.10.450.50">
    <property type="match status" value="1"/>
</dbReference>
<dbReference type="OrthoDB" id="7424638at2"/>
<dbReference type="PATRIC" id="fig|543877.4.peg.1688"/>
<proteinExistence type="predicted"/>
<dbReference type="InterPro" id="IPR032710">
    <property type="entry name" value="NTF2-like_dom_sf"/>
</dbReference>